<proteinExistence type="predicted"/>
<organism evidence="1 2">
    <name type="scientific">Bradyrhizobium japonicum</name>
    <dbReference type="NCBI Taxonomy" id="375"/>
    <lineage>
        <taxon>Bacteria</taxon>
        <taxon>Pseudomonadati</taxon>
        <taxon>Pseudomonadota</taxon>
        <taxon>Alphaproteobacteria</taxon>
        <taxon>Hyphomicrobiales</taxon>
        <taxon>Nitrobacteraceae</taxon>
        <taxon>Bradyrhizobium</taxon>
    </lineage>
</organism>
<gene>
    <name evidence="1" type="ORF">BSZ19_27405</name>
</gene>
<dbReference type="EMBL" id="NAFL01000265">
    <property type="protein sequence ID" value="OSJ29573.1"/>
    <property type="molecule type" value="Genomic_DNA"/>
</dbReference>
<evidence type="ECO:0000313" key="1">
    <source>
        <dbReference type="EMBL" id="OSJ29573.1"/>
    </source>
</evidence>
<comment type="caution">
    <text evidence="1">The sequence shown here is derived from an EMBL/GenBank/DDBJ whole genome shotgun (WGS) entry which is preliminary data.</text>
</comment>
<dbReference type="AlphaFoldDB" id="A0A1Y2JJ44"/>
<reference evidence="1 2" key="1">
    <citation type="submission" date="2017-03" db="EMBL/GenBank/DDBJ databases">
        <title>Whole genome sequences of fourteen strains of Bradyrhizobium canariense and one strain of Bradyrhizobium japonicum isolated from Lupinus (Papilionoideae: Genisteae) species in Algeria.</title>
        <authorList>
            <person name="Crovadore J."/>
            <person name="Chekireb D."/>
            <person name="Brachmann A."/>
            <person name="Chablais R."/>
            <person name="Cochard B."/>
            <person name="Lefort F."/>
        </authorList>
    </citation>
    <scope>NUCLEOTIDE SEQUENCE [LARGE SCALE GENOMIC DNA]</scope>
    <source>
        <strain evidence="1 2">UBMA197</strain>
    </source>
</reference>
<protein>
    <submittedName>
        <fullName evidence="1">Uncharacterized protein</fullName>
    </submittedName>
</protein>
<sequence length="68" mass="7551">MKRRRFKQQLSLQDRLASFAKTARELAALLPPGAEKDELLRKASGADTADWLNESLGSAAQRPLKATR</sequence>
<dbReference type="RefSeq" id="WP_085402491.1">
    <property type="nucleotide sequence ID" value="NZ_NAFL01000265.1"/>
</dbReference>
<dbReference type="Proteomes" id="UP000193335">
    <property type="component" value="Unassembled WGS sequence"/>
</dbReference>
<evidence type="ECO:0000313" key="2">
    <source>
        <dbReference type="Proteomes" id="UP000193335"/>
    </source>
</evidence>
<name>A0A1Y2JJ44_BRAJP</name>
<accession>A0A1Y2JJ44</accession>